<keyword evidence="3" id="KW-0472">Membrane</keyword>
<keyword evidence="2 6" id="KW-0732">Signal</keyword>
<dbReference type="Gene3D" id="2.40.128.90">
    <property type="entry name" value="OMPT-like"/>
    <property type="match status" value="1"/>
</dbReference>
<dbReference type="InterPro" id="IPR020080">
    <property type="entry name" value="OM_adhesin/peptidase_omptin"/>
</dbReference>
<keyword evidence="9" id="KW-1185">Reference proteome</keyword>
<feature type="domain" description="Outer membrane protein beta-barrel" evidence="7">
    <location>
        <begin position="785"/>
        <end position="993"/>
    </location>
</feature>
<dbReference type="InterPro" id="IPR051692">
    <property type="entry name" value="OMP-like"/>
</dbReference>
<feature type="domain" description="Outer membrane protein beta-barrel" evidence="7">
    <location>
        <begin position="246"/>
        <end position="437"/>
    </location>
</feature>
<feature type="domain" description="Outer membrane protein beta-barrel" evidence="7">
    <location>
        <begin position="34"/>
        <end position="243"/>
    </location>
</feature>
<protein>
    <submittedName>
        <fullName evidence="8">Outer membrane protein</fullName>
    </submittedName>
</protein>
<sequence>MRIGAGWASACAVVVWFGAAHAADVPLARVPVVKAPPGAAAVADWSGFYVGAHVGAVASDNAWTSASGPVLALPPQPLPFYGHGVSGNAISGFQAGYNFQAGRFVYGLEADASFGTIGGVAGCLGGAFACTTRMDDLWTVAARFGFAASDFLLYAKAGAAWADVKRRMASGGASAVLDGSETRAGWLIGLGAEYAFLPGLSAKIEYDYADFGSRSLAMTDQFGATSDVTVGQTAHLVKVGLNYRLGAASISAAPAPGVPLPQWSWTGVYIGAQAGGGFGRNQWESANGALLAVSSSGGFPGNGDSSGLFGGGQIGANLQVGRWVLGVEASAAAADIGGYAKCATNVVVGINFVCHNAITSLGTVAGRFGQSWGNLLIYGKAGAAWATGNSEAQQSGFASRFTESGTHWGWMTGTGLEYALSQNLSAFVEYNHVDFGMRDTRYADQFGNASVVGFNQKLDLVKAGINYRLGWGAPMLEAGAATPLFVKAPTLPLGWSVEAGTRYWGSSGRMQKDLNDNTSPSRLNSRLIYANQTGHSLESFVRFDHTSGVFAKANLGLGHLVGGQLNDEDFPNLVTYSNTISNMRNGRLAFGSADVGYNFINDGGRKLGGFVGYRSLYQTGNGFGCLQIATDTTCGVTTPSRFLGLSETESWRGVALGFNVRAPLSERLRLEVDAAYLPYVNRAGFDNHWFRADINPQAETGHGWGTQFEAILSYAVTDRFSVGVGGRYWYFATNSASTIFPGETAVAPMQFYSERYGGFVQTSYKFGDVETAEAASRGIAKAPPQTAPVNWTGLYVGASVGSGWGRTTYADPFPTAPTGDRVDMGGALLGGQIGANYQFGDLVTGAEASANWANISGTNTCFGVYPDPVTAGFNCGSRIDAIGAFTARGGYAFDRTLLYVKGGAAWDRQQDQFNTIGVGGSILTNTRTNWGWTVGGGLEYALAPAWSMALEYKYFDFGASSVFSTSAPPALAGVNLAPQNNRLQTVSLGVNYKLGDWMSAFRD</sequence>
<keyword evidence="4" id="KW-0998">Cell outer membrane</keyword>
<evidence type="ECO:0000256" key="3">
    <source>
        <dbReference type="ARBA" id="ARBA00023136"/>
    </source>
</evidence>
<accession>A0ABV6EX21</accession>
<comment type="similarity">
    <text evidence="5">Belongs to the Omp25/RopB family.</text>
</comment>
<evidence type="ECO:0000259" key="7">
    <source>
        <dbReference type="Pfam" id="PF13505"/>
    </source>
</evidence>
<dbReference type="Pfam" id="PF13505">
    <property type="entry name" value="OMP_b-brl"/>
    <property type="match status" value="3"/>
</dbReference>
<dbReference type="SUPFAM" id="SSF56925">
    <property type="entry name" value="OMPA-like"/>
    <property type="match status" value="3"/>
</dbReference>
<name>A0ABV6EX21_9BRAD</name>
<dbReference type="SUPFAM" id="SSF69917">
    <property type="entry name" value="OMPT-like"/>
    <property type="match status" value="1"/>
</dbReference>
<evidence type="ECO:0000256" key="6">
    <source>
        <dbReference type="SAM" id="SignalP"/>
    </source>
</evidence>
<dbReference type="InterPro" id="IPR053724">
    <property type="entry name" value="OMP_A26_sf"/>
</dbReference>
<gene>
    <name evidence="8" type="ORF">ACFFJ6_19945</name>
</gene>
<dbReference type="RefSeq" id="WP_378392223.1">
    <property type="nucleotide sequence ID" value="NZ_JBHLWM010000008.1"/>
</dbReference>
<organism evidence="8 9">
    <name type="scientific">Rhodopseudomonas telluris</name>
    <dbReference type="NCBI Taxonomy" id="644215"/>
    <lineage>
        <taxon>Bacteria</taxon>
        <taxon>Pseudomonadati</taxon>
        <taxon>Pseudomonadota</taxon>
        <taxon>Alphaproteobacteria</taxon>
        <taxon>Hyphomicrobiales</taxon>
        <taxon>Nitrobacteraceae</taxon>
        <taxon>Rhodopseudomonas</taxon>
    </lineage>
</organism>
<comment type="subcellular location">
    <subcellularLocation>
        <location evidence="1">Cell outer membrane</location>
    </subcellularLocation>
</comment>
<proteinExistence type="inferred from homology"/>
<evidence type="ECO:0000256" key="5">
    <source>
        <dbReference type="ARBA" id="ARBA00038306"/>
    </source>
</evidence>
<dbReference type="InterPro" id="IPR027385">
    <property type="entry name" value="Beta-barrel_OMP"/>
</dbReference>
<reference evidence="8 9" key="1">
    <citation type="submission" date="2024-09" db="EMBL/GenBank/DDBJ databases">
        <authorList>
            <person name="Sun Q."/>
            <person name="Mori K."/>
        </authorList>
    </citation>
    <scope>NUCLEOTIDE SEQUENCE [LARGE SCALE GENOMIC DNA]</scope>
    <source>
        <strain evidence="8 9">KCTC 23279</strain>
    </source>
</reference>
<feature type="chain" id="PRO_5047420000" evidence="6">
    <location>
        <begin position="23"/>
        <end position="1003"/>
    </location>
</feature>
<dbReference type="PANTHER" id="PTHR34001">
    <property type="entry name" value="BLL7405 PROTEIN"/>
    <property type="match status" value="1"/>
</dbReference>
<evidence type="ECO:0000313" key="8">
    <source>
        <dbReference type="EMBL" id="MFC0242774.1"/>
    </source>
</evidence>
<dbReference type="PANTHER" id="PTHR34001:SF3">
    <property type="entry name" value="BLL7405 PROTEIN"/>
    <property type="match status" value="1"/>
</dbReference>
<evidence type="ECO:0000256" key="4">
    <source>
        <dbReference type="ARBA" id="ARBA00023237"/>
    </source>
</evidence>
<feature type="signal peptide" evidence="6">
    <location>
        <begin position="1"/>
        <end position="22"/>
    </location>
</feature>
<evidence type="ECO:0000256" key="2">
    <source>
        <dbReference type="ARBA" id="ARBA00022729"/>
    </source>
</evidence>
<evidence type="ECO:0000313" key="9">
    <source>
        <dbReference type="Proteomes" id="UP001589775"/>
    </source>
</evidence>
<evidence type="ECO:0000256" key="1">
    <source>
        <dbReference type="ARBA" id="ARBA00004442"/>
    </source>
</evidence>
<dbReference type="Proteomes" id="UP001589775">
    <property type="component" value="Unassembled WGS sequence"/>
</dbReference>
<comment type="caution">
    <text evidence="8">The sequence shown here is derived from an EMBL/GenBank/DDBJ whole genome shotgun (WGS) entry which is preliminary data.</text>
</comment>
<dbReference type="Gene3D" id="2.40.160.20">
    <property type="match status" value="3"/>
</dbReference>
<dbReference type="InterPro" id="IPR011250">
    <property type="entry name" value="OMP/PagP_B-barrel"/>
</dbReference>
<dbReference type="EMBL" id="JBHLWM010000008">
    <property type="protein sequence ID" value="MFC0242774.1"/>
    <property type="molecule type" value="Genomic_DNA"/>
</dbReference>